<name>A0ABX5RRQ1_9BURK</name>
<accession>A0ABX5RRQ1</accession>
<evidence type="ECO:0000313" key="1">
    <source>
        <dbReference type="EMBL" id="QBI01307.1"/>
    </source>
</evidence>
<organism evidence="1 2">
    <name type="scientific">Pseudoduganella albidiflava</name>
    <dbReference type="NCBI Taxonomy" id="321983"/>
    <lineage>
        <taxon>Bacteria</taxon>
        <taxon>Pseudomonadati</taxon>
        <taxon>Pseudomonadota</taxon>
        <taxon>Betaproteobacteria</taxon>
        <taxon>Burkholderiales</taxon>
        <taxon>Oxalobacteraceae</taxon>
        <taxon>Telluria group</taxon>
        <taxon>Pseudoduganella</taxon>
    </lineage>
</organism>
<dbReference type="Proteomes" id="UP000292307">
    <property type="component" value="Chromosome"/>
</dbReference>
<dbReference type="EMBL" id="CP036401">
    <property type="protein sequence ID" value="QBI01307.1"/>
    <property type="molecule type" value="Genomic_DNA"/>
</dbReference>
<sequence length="74" mass="7967">MPDVIAAHKHSSQHRAELSRSSQCGCFHCLARFEPSEILDWVDWPKGTPESGQLDSGTTALCPVCGIDSVIGSI</sequence>
<gene>
    <name evidence="1" type="ORF">EYF70_10975</name>
</gene>
<keyword evidence="2" id="KW-1185">Reference proteome</keyword>
<proteinExistence type="predicted"/>
<protein>
    <submittedName>
        <fullName evidence="1">Cytoplasmic protein</fullName>
    </submittedName>
</protein>
<reference evidence="1 2" key="1">
    <citation type="submission" date="2019-02" db="EMBL/GenBank/DDBJ databases">
        <title>Draft Genome Sequences of Six Type Strains of the Genus Massilia.</title>
        <authorList>
            <person name="Miess H."/>
            <person name="Frediansyhah A."/>
            <person name="Gross H."/>
        </authorList>
    </citation>
    <scope>NUCLEOTIDE SEQUENCE [LARGE SCALE GENOMIC DNA]</scope>
    <source>
        <strain evidence="1 2">DSM 17472</strain>
    </source>
</reference>
<evidence type="ECO:0000313" key="2">
    <source>
        <dbReference type="Proteomes" id="UP000292307"/>
    </source>
</evidence>